<comment type="caution">
    <text evidence="2">The sequence shown here is derived from an EMBL/GenBank/DDBJ whole genome shotgun (WGS) entry which is preliminary data.</text>
</comment>
<sequence>MELSGLNNLSTEKLTDSESNQKDATPVTCDEPECLKADEIFVGPKLEEEKNLEKDQDVETNHGIKFEDCFYGYSIESPYHTNYDFYGPIELQILKADAAISRREFRRDKSTQTSNYQQMKDKINSYIFQLAGFRCEPKLSEIEKTDKNIEDHNNESRESTNQLSHSTFMDDDQVEDERPISSAGTCSLTGSKVRTSSESSDESSRSIPCNSDSDDSSTEERIKNSPMGRLLTLIEERSKISEDNKERRFRELMAFKAQKAEEDCQFKERALDLLEKFIQTHTMSKTDDVF</sequence>
<feature type="compositionally biased region" description="Polar residues" evidence="1">
    <location>
        <begin position="1"/>
        <end position="12"/>
    </location>
</feature>
<reference evidence="2" key="1">
    <citation type="submission" date="2021-04" db="EMBL/GenBank/DDBJ databases">
        <authorList>
            <person name="Chebbi M.A.C M."/>
        </authorList>
    </citation>
    <scope>NUCLEOTIDE SEQUENCE</scope>
</reference>
<dbReference type="AlphaFoldDB" id="A0A8J2H949"/>
<proteinExistence type="predicted"/>
<dbReference type="EMBL" id="CAJNRD030001118">
    <property type="protein sequence ID" value="CAG5083253.1"/>
    <property type="molecule type" value="Genomic_DNA"/>
</dbReference>
<dbReference type="Proteomes" id="UP000786811">
    <property type="component" value="Unassembled WGS sequence"/>
</dbReference>
<feature type="compositionally biased region" description="Polar residues" evidence="1">
    <location>
        <begin position="182"/>
        <end position="194"/>
    </location>
</feature>
<gene>
    <name evidence="2" type="ORF">HICCMSTLAB_LOCUS3781</name>
</gene>
<evidence type="ECO:0000313" key="3">
    <source>
        <dbReference type="Proteomes" id="UP000786811"/>
    </source>
</evidence>
<protein>
    <submittedName>
        <fullName evidence="2">Uncharacterized protein</fullName>
    </submittedName>
</protein>
<evidence type="ECO:0000313" key="2">
    <source>
        <dbReference type="EMBL" id="CAG5083253.1"/>
    </source>
</evidence>
<feature type="compositionally biased region" description="Basic and acidic residues" evidence="1">
    <location>
        <begin position="146"/>
        <end position="158"/>
    </location>
</feature>
<organism evidence="2 3">
    <name type="scientific">Cotesia congregata</name>
    <name type="common">Parasitoid wasp</name>
    <name type="synonym">Apanteles congregatus</name>
    <dbReference type="NCBI Taxonomy" id="51543"/>
    <lineage>
        <taxon>Eukaryota</taxon>
        <taxon>Metazoa</taxon>
        <taxon>Ecdysozoa</taxon>
        <taxon>Arthropoda</taxon>
        <taxon>Hexapoda</taxon>
        <taxon>Insecta</taxon>
        <taxon>Pterygota</taxon>
        <taxon>Neoptera</taxon>
        <taxon>Endopterygota</taxon>
        <taxon>Hymenoptera</taxon>
        <taxon>Apocrita</taxon>
        <taxon>Ichneumonoidea</taxon>
        <taxon>Braconidae</taxon>
        <taxon>Microgastrinae</taxon>
        <taxon>Cotesia</taxon>
    </lineage>
</organism>
<keyword evidence="3" id="KW-1185">Reference proteome</keyword>
<feature type="region of interest" description="Disordered" evidence="1">
    <location>
        <begin position="146"/>
        <end position="165"/>
    </location>
</feature>
<feature type="region of interest" description="Disordered" evidence="1">
    <location>
        <begin position="1"/>
        <end position="29"/>
    </location>
</feature>
<evidence type="ECO:0000256" key="1">
    <source>
        <dbReference type="SAM" id="MobiDB-lite"/>
    </source>
</evidence>
<accession>A0A8J2H949</accession>
<feature type="region of interest" description="Disordered" evidence="1">
    <location>
        <begin position="170"/>
        <end position="226"/>
    </location>
</feature>
<name>A0A8J2H949_COTCN</name>